<feature type="non-terminal residue" evidence="1">
    <location>
        <position position="75"/>
    </location>
</feature>
<dbReference type="AlphaFoldDB" id="A0A0B6Y597"/>
<organism evidence="1">
    <name type="scientific">Arion vulgaris</name>
    <dbReference type="NCBI Taxonomy" id="1028688"/>
    <lineage>
        <taxon>Eukaryota</taxon>
        <taxon>Metazoa</taxon>
        <taxon>Spiralia</taxon>
        <taxon>Lophotrochozoa</taxon>
        <taxon>Mollusca</taxon>
        <taxon>Gastropoda</taxon>
        <taxon>Heterobranchia</taxon>
        <taxon>Euthyneura</taxon>
        <taxon>Panpulmonata</taxon>
        <taxon>Eupulmonata</taxon>
        <taxon>Stylommatophora</taxon>
        <taxon>Helicina</taxon>
        <taxon>Arionoidea</taxon>
        <taxon>Arionidae</taxon>
        <taxon>Arion</taxon>
    </lineage>
</organism>
<feature type="non-terminal residue" evidence="1">
    <location>
        <position position="1"/>
    </location>
</feature>
<protein>
    <submittedName>
        <fullName evidence="1">Uncharacterized protein</fullName>
    </submittedName>
</protein>
<proteinExistence type="predicted"/>
<name>A0A0B6Y597_9EUPU</name>
<dbReference type="EMBL" id="HACG01004131">
    <property type="protein sequence ID" value="CEK50996.1"/>
    <property type="molecule type" value="Transcribed_RNA"/>
</dbReference>
<accession>A0A0B6Y597</accession>
<sequence length="75" mass="8510">RNSGNDMIRNFDIGMISGDIRDCDDKDNIVMCITSYSDIDTNPIVILHSCDIYINPIVITHSGDIYVNFIVITHY</sequence>
<reference evidence="1" key="1">
    <citation type="submission" date="2014-12" db="EMBL/GenBank/DDBJ databases">
        <title>Insight into the proteome of Arion vulgaris.</title>
        <authorList>
            <person name="Aradska J."/>
            <person name="Bulat T."/>
            <person name="Smidak R."/>
            <person name="Sarate P."/>
            <person name="Gangsoo J."/>
            <person name="Sialana F."/>
            <person name="Bilban M."/>
            <person name="Lubec G."/>
        </authorList>
    </citation>
    <scope>NUCLEOTIDE SEQUENCE</scope>
    <source>
        <tissue evidence="1">Skin</tissue>
    </source>
</reference>
<evidence type="ECO:0000313" key="1">
    <source>
        <dbReference type="EMBL" id="CEK50996.1"/>
    </source>
</evidence>
<gene>
    <name evidence="1" type="primary">ORF12200</name>
</gene>